<dbReference type="SMART" id="SM01008">
    <property type="entry name" value="Ald_Xan_dh_C"/>
    <property type="match status" value="1"/>
</dbReference>
<evidence type="ECO:0000256" key="2">
    <source>
        <dbReference type="ARBA" id="ARBA00023002"/>
    </source>
</evidence>
<sequence length="768" mass="83383">MKYVGQNQLRVDGIKKVTGDLKFVDDLKMQKMLYASVKRSPHAHAKIIDIDTSLAENYPGVRAVVTGKDFPKRAGLYLADKTFFAVDKVRFTGEAVAAVAADTEEIAKKAAALIEVKYELLPAVHDAKEAMKSDAPILHPELGDYKVVPIFKTVPGTNISEHFKLRKGNVEEAFEKADMVFEKEYYVPHIQHAPIENHVAISQFDREGNLTVWASCQSPYAVRAALSDAFDIPLHKLRVISPAVGGGFGAKAGTTLEGIIIPLSMKVGNRPVKLTYNREEEFISSYVRQALHSKFKTAVNKDGKILAVKNEFIWDGGAYTEYGVNIAKSAGFAAVGPYDVENIHCDSYAVYTNNPVGGPYRGFGMAEIHFGIEQNMDYIARQLEMDPITIRKINAQKPGGTTATGAKVDAACGLTETLDTVIKEIDYYTPSVQPKDPDKVRAKGIACGMKAPSMPNNAGSAAIVRINEDGSVMLSVSAQDLGQGSDTALVQIAAEALQIPPEKISIKTGDTDHTPYEWQTVASRITYSAGNAIIKACEDATQQLTQLASQKMDVPQEELFLEDEHLIWKKDPDKKVAVKALALGLQFEDGSAIHGPIIGRGSFVPEGVVNFDPETGLSEKPVVFWTYGAYGVEIEVDKKTGNIQVLKATTCFDVGKAINPELVKAQCEGAVVQGLGSAIFEEIIMKDGKFKNPSFADYKIPTADDMPEMTIHIAENPQYDGPYGARGMAEPAMIPAAPSIVSAFYNATGVVVEELPLSAERVAKALKE</sequence>
<dbReference type="STRING" id="159292.SAMN05192546_10779"/>
<dbReference type="RefSeq" id="WP_093314274.1">
    <property type="nucleotide sequence ID" value="NZ_FNPV01000007.1"/>
</dbReference>
<accession>A0A1H3PTA6</accession>
<dbReference type="OrthoDB" id="9759099at2"/>
<dbReference type="EMBL" id="FNPV01000007">
    <property type="protein sequence ID" value="SDZ04276.1"/>
    <property type="molecule type" value="Genomic_DNA"/>
</dbReference>
<dbReference type="InterPro" id="IPR037165">
    <property type="entry name" value="AldOxase/xan_DH_Mopterin-bd_sf"/>
</dbReference>
<feature type="domain" description="Aldehyde oxidase/xanthine dehydrogenase a/b hammerhead" evidence="3">
    <location>
        <begin position="18"/>
        <end position="122"/>
    </location>
</feature>
<protein>
    <submittedName>
        <fullName evidence="4">CO or xanthine dehydrogenase, Mo-binding subunit</fullName>
    </submittedName>
</protein>
<dbReference type="Gene3D" id="3.30.365.10">
    <property type="entry name" value="Aldehyde oxidase/xanthine dehydrogenase, molybdopterin binding domain"/>
    <property type="match status" value="4"/>
</dbReference>
<proteinExistence type="predicted"/>
<reference evidence="4 5" key="1">
    <citation type="submission" date="2016-10" db="EMBL/GenBank/DDBJ databases">
        <authorList>
            <person name="de Groot N.N."/>
        </authorList>
    </citation>
    <scope>NUCLEOTIDE SEQUENCE [LARGE SCALE GENOMIC DNA]</scope>
    <source>
        <strain evidence="4 5">APO</strain>
    </source>
</reference>
<organism evidence="4 5">
    <name type="scientific">Tindallia californiensis</name>
    <dbReference type="NCBI Taxonomy" id="159292"/>
    <lineage>
        <taxon>Bacteria</taxon>
        <taxon>Bacillati</taxon>
        <taxon>Bacillota</taxon>
        <taxon>Clostridia</taxon>
        <taxon>Peptostreptococcales</taxon>
        <taxon>Tindalliaceae</taxon>
        <taxon>Tindallia</taxon>
    </lineage>
</organism>
<dbReference type="InterPro" id="IPR036856">
    <property type="entry name" value="Ald_Oxase/Xan_DH_a/b_sf"/>
</dbReference>
<dbReference type="Gene3D" id="3.90.1170.50">
    <property type="entry name" value="Aldehyde oxidase/xanthine dehydrogenase, a/b hammerhead"/>
    <property type="match status" value="1"/>
</dbReference>
<name>A0A1H3PTA6_9FIRM</name>
<dbReference type="Pfam" id="PF01315">
    <property type="entry name" value="Ald_Xan_dh_C"/>
    <property type="match status" value="1"/>
</dbReference>
<evidence type="ECO:0000313" key="4">
    <source>
        <dbReference type="EMBL" id="SDZ04276.1"/>
    </source>
</evidence>
<dbReference type="SUPFAM" id="SSF56003">
    <property type="entry name" value="Molybdenum cofactor-binding domain"/>
    <property type="match status" value="1"/>
</dbReference>
<evidence type="ECO:0000256" key="1">
    <source>
        <dbReference type="ARBA" id="ARBA00022505"/>
    </source>
</evidence>
<keyword evidence="5" id="KW-1185">Reference proteome</keyword>
<evidence type="ECO:0000259" key="3">
    <source>
        <dbReference type="SMART" id="SM01008"/>
    </source>
</evidence>
<dbReference type="AlphaFoldDB" id="A0A1H3PTA6"/>
<dbReference type="InterPro" id="IPR000674">
    <property type="entry name" value="Ald_Oxase/Xan_DH_a/b"/>
</dbReference>
<dbReference type="InterPro" id="IPR046867">
    <property type="entry name" value="AldOxase/xan_DH_MoCoBD2"/>
</dbReference>
<dbReference type="InterPro" id="IPR016208">
    <property type="entry name" value="Ald_Oxase/xanthine_DH-like"/>
</dbReference>
<dbReference type="PANTHER" id="PTHR11908">
    <property type="entry name" value="XANTHINE DEHYDROGENASE"/>
    <property type="match status" value="1"/>
</dbReference>
<dbReference type="Pfam" id="PF20256">
    <property type="entry name" value="MoCoBD_2"/>
    <property type="match status" value="1"/>
</dbReference>
<evidence type="ECO:0000313" key="5">
    <source>
        <dbReference type="Proteomes" id="UP000199230"/>
    </source>
</evidence>
<dbReference type="Pfam" id="PF02738">
    <property type="entry name" value="MoCoBD_1"/>
    <property type="match status" value="1"/>
</dbReference>
<dbReference type="PANTHER" id="PTHR11908:SF132">
    <property type="entry name" value="ALDEHYDE OXIDASE 1-RELATED"/>
    <property type="match status" value="1"/>
</dbReference>
<dbReference type="Proteomes" id="UP000199230">
    <property type="component" value="Unassembled WGS sequence"/>
</dbReference>
<dbReference type="GO" id="GO:0016491">
    <property type="term" value="F:oxidoreductase activity"/>
    <property type="evidence" value="ECO:0007669"/>
    <property type="project" value="UniProtKB-KW"/>
</dbReference>
<dbReference type="InterPro" id="IPR008274">
    <property type="entry name" value="AldOxase/xan_DH_MoCoBD1"/>
</dbReference>
<dbReference type="GO" id="GO:0005506">
    <property type="term" value="F:iron ion binding"/>
    <property type="evidence" value="ECO:0007669"/>
    <property type="project" value="InterPro"/>
</dbReference>
<keyword evidence="2" id="KW-0560">Oxidoreductase</keyword>
<dbReference type="SUPFAM" id="SSF54665">
    <property type="entry name" value="CO dehydrogenase molybdoprotein N-domain-like"/>
    <property type="match status" value="1"/>
</dbReference>
<gene>
    <name evidence="4" type="ORF">SAMN05192546_10779</name>
</gene>
<keyword evidence="1" id="KW-0500">Molybdenum</keyword>